<keyword evidence="1" id="KW-1185">Reference proteome</keyword>
<reference evidence="2" key="1">
    <citation type="submission" date="2022-11" db="UniProtKB">
        <authorList>
            <consortium name="WormBaseParasite"/>
        </authorList>
    </citation>
    <scope>IDENTIFICATION</scope>
</reference>
<evidence type="ECO:0000313" key="1">
    <source>
        <dbReference type="Proteomes" id="UP000887565"/>
    </source>
</evidence>
<dbReference type="Proteomes" id="UP000887565">
    <property type="component" value="Unplaced"/>
</dbReference>
<organism evidence="1 2">
    <name type="scientific">Romanomermis culicivorax</name>
    <name type="common">Nematode worm</name>
    <dbReference type="NCBI Taxonomy" id="13658"/>
    <lineage>
        <taxon>Eukaryota</taxon>
        <taxon>Metazoa</taxon>
        <taxon>Ecdysozoa</taxon>
        <taxon>Nematoda</taxon>
        <taxon>Enoplea</taxon>
        <taxon>Dorylaimia</taxon>
        <taxon>Mermithida</taxon>
        <taxon>Mermithoidea</taxon>
        <taxon>Mermithidae</taxon>
        <taxon>Romanomermis</taxon>
    </lineage>
</organism>
<evidence type="ECO:0000313" key="2">
    <source>
        <dbReference type="WBParaSite" id="nRc.2.0.1.t17076-RA"/>
    </source>
</evidence>
<dbReference type="AlphaFoldDB" id="A0A915ITC9"/>
<sequence>MVENHTFRMKTTSFKHKINVNLPFENLCDFENKGCRLDNLIKFIANLIHRRPSKPVAAFIIFNLSKATPALLNSSKE</sequence>
<name>A0A915ITC9_ROMCU</name>
<proteinExistence type="predicted"/>
<accession>A0A915ITC9</accession>
<protein>
    <submittedName>
        <fullName evidence="2">Uncharacterized protein</fullName>
    </submittedName>
</protein>
<dbReference type="WBParaSite" id="nRc.2.0.1.t17076-RA">
    <property type="protein sequence ID" value="nRc.2.0.1.t17076-RA"/>
    <property type="gene ID" value="nRc.2.0.1.g17076"/>
</dbReference>